<dbReference type="Pfam" id="PF01336">
    <property type="entry name" value="tRNA_anti-codon"/>
    <property type="match status" value="1"/>
</dbReference>
<dbReference type="GO" id="GO:0003676">
    <property type="term" value="F:nucleic acid binding"/>
    <property type="evidence" value="ECO:0007669"/>
    <property type="project" value="InterPro"/>
</dbReference>
<dbReference type="PANTHER" id="PTHR22594">
    <property type="entry name" value="ASPARTYL/LYSYL-TRNA SYNTHETASE"/>
    <property type="match status" value="1"/>
</dbReference>
<evidence type="ECO:0000256" key="2">
    <source>
        <dbReference type="ARBA" id="ARBA00012816"/>
    </source>
</evidence>
<dbReference type="PRINTS" id="PR01042">
    <property type="entry name" value="TRNASYNTHASP"/>
</dbReference>
<dbReference type="PROSITE" id="PS50862">
    <property type="entry name" value="AA_TRNA_LIGASE_II"/>
    <property type="match status" value="1"/>
</dbReference>
<dbReference type="CDD" id="cd04318">
    <property type="entry name" value="EcAsnRS_like_N"/>
    <property type="match status" value="1"/>
</dbReference>
<sequence length="500" mass="57156">MNLLRQSLLKVNIFPALVSKQQNTRLYSKIEAVFKTKPLGSRMTVQGWIKAKRKMKAVTFIDISDGSTSDKLQVALLRDVAPNLDVGASVRVEGTLQTFGNKDQLELVAEKLEIIGQCKHEDGYPFNPRKSYSMEYIRQYLDFRPRTNIFSSVLRVRSSAANEFRNHLANEGFCELNTPVLTSCDCEGAGEVFSVKPHNENLLRQMARKGISEEDTFFNTKAFLSVSGQMHLESAVRGLGHVYTFGPTFRAENSKSRLHLSEFYMLETEEILDNNNIETVLSTIEKMLREVTQSLLDKNLSDLEMIRNVQVNQRKVNSNVSEYEVEPLDLENVRKTFLPSCPYSIMTYKEAIEILSMCKEDFKVKPDHENGLAKEHELYLVKRNNNIPIFVVDWPSNLKAFYMKEIKNTSNVAALDLLVPVVGELCGGSVREDDVHVLSTKLNRLGLEEKMSWYLNMRKFGNVQTGGFGMGFERYLQCLLNIPNIKDVMPFPRWPHNCFM</sequence>
<dbReference type="InterPro" id="IPR002312">
    <property type="entry name" value="Asp/Asn-tRNA-synth_IIb"/>
</dbReference>
<dbReference type="AlphaFoldDB" id="A0AAV7XAJ4"/>
<keyword evidence="7" id="KW-0030">Aminoacyl-tRNA synthetase</keyword>
<evidence type="ECO:0000256" key="6">
    <source>
        <dbReference type="ARBA" id="ARBA00022917"/>
    </source>
</evidence>
<proteinExistence type="inferred from homology"/>
<evidence type="ECO:0000313" key="9">
    <source>
        <dbReference type="EMBL" id="KAJ1522977.1"/>
    </source>
</evidence>
<feature type="domain" description="Aminoacyl-transfer RNA synthetases class-II family profile" evidence="8">
    <location>
        <begin position="154"/>
        <end position="490"/>
    </location>
</feature>
<evidence type="ECO:0000256" key="5">
    <source>
        <dbReference type="ARBA" id="ARBA00022840"/>
    </source>
</evidence>
<evidence type="ECO:0000313" key="10">
    <source>
        <dbReference type="Proteomes" id="UP001075354"/>
    </source>
</evidence>
<dbReference type="InterPro" id="IPR004364">
    <property type="entry name" value="Aa-tRNA-synt_II"/>
</dbReference>
<dbReference type="SUPFAM" id="SSF50249">
    <property type="entry name" value="Nucleic acid-binding proteins"/>
    <property type="match status" value="1"/>
</dbReference>
<keyword evidence="3" id="KW-0436">Ligase</keyword>
<dbReference type="InterPro" id="IPR045864">
    <property type="entry name" value="aa-tRNA-synth_II/BPL/LPL"/>
</dbReference>
<keyword evidence="10" id="KW-1185">Reference proteome</keyword>
<dbReference type="InterPro" id="IPR012340">
    <property type="entry name" value="NA-bd_OB-fold"/>
</dbReference>
<keyword evidence="6" id="KW-0648">Protein biosynthesis</keyword>
<dbReference type="SUPFAM" id="SSF55681">
    <property type="entry name" value="Class II aaRS and biotin synthetases"/>
    <property type="match status" value="1"/>
</dbReference>
<protein>
    <recommendedName>
        <fullName evidence="2">asparagine--tRNA ligase</fullName>
        <ecNumber evidence="2">6.1.1.22</ecNumber>
    </recommendedName>
</protein>
<dbReference type="Pfam" id="PF00152">
    <property type="entry name" value="tRNA-synt_2"/>
    <property type="match status" value="1"/>
</dbReference>
<dbReference type="GO" id="GO:0006421">
    <property type="term" value="P:asparaginyl-tRNA aminoacylation"/>
    <property type="evidence" value="ECO:0007669"/>
    <property type="project" value="InterPro"/>
</dbReference>
<dbReference type="EC" id="6.1.1.22" evidence="2"/>
<evidence type="ECO:0000259" key="8">
    <source>
        <dbReference type="PROSITE" id="PS50862"/>
    </source>
</evidence>
<comment type="similarity">
    <text evidence="1">Belongs to the class-II aminoacyl-tRNA synthetase family.</text>
</comment>
<keyword evidence="5" id="KW-0067">ATP-binding</keyword>
<dbReference type="Gene3D" id="3.30.930.10">
    <property type="entry name" value="Bira Bifunctional Protein, Domain 2"/>
    <property type="match status" value="1"/>
</dbReference>
<comment type="caution">
    <text evidence="9">The sequence shown here is derived from an EMBL/GenBank/DDBJ whole genome shotgun (WGS) entry which is preliminary data.</text>
</comment>
<name>A0AAV7XAJ4_9NEOP</name>
<keyword evidence="4" id="KW-0547">Nucleotide-binding</keyword>
<dbReference type="Gene3D" id="2.40.50.140">
    <property type="entry name" value="Nucleic acid-binding proteins"/>
    <property type="match status" value="1"/>
</dbReference>
<gene>
    <name evidence="9" type="ORF">ONE63_002113</name>
</gene>
<dbReference type="GO" id="GO:0005739">
    <property type="term" value="C:mitochondrion"/>
    <property type="evidence" value="ECO:0007669"/>
    <property type="project" value="TreeGrafter"/>
</dbReference>
<evidence type="ECO:0000256" key="7">
    <source>
        <dbReference type="ARBA" id="ARBA00023146"/>
    </source>
</evidence>
<evidence type="ECO:0000256" key="4">
    <source>
        <dbReference type="ARBA" id="ARBA00022741"/>
    </source>
</evidence>
<dbReference type="GO" id="GO:0005524">
    <property type="term" value="F:ATP binding"/>
    <property type="evidence" value="ECO:0007669"/>
    <property type="project" value="UniProtKB-KW"/>
</dbReference>
<accession>A0AAV7XAJ4</accession>
<dbReference type="InterPro" id="IPR006195">
    <property type="entry name" value="aa-tRNA-synth_II"/>
</dbReference>
<evidence type="ECO:0000256" key="3">
    <source>
        <dbReference type="ARBA" id="ARBA00022598"/>
    </source>
</evidence>
<dbReference type="PANTHER" id="PTHR22594:SF34">
    <property type="entry name" value="ASPARAGINE--TRNA LIGASE, MITOCHONDRIAL-RELATED"/>
    <property type="match status" value="1"/>
</dbReference>
<reference evidence="9" key="1">
    <citation type="submission" date="2022-12" db="EMBL/GenBank/DDBJ databases">
        <title>Chromosome-level genome assembly of the bean flower thrips Megalurothrips usitatus.</title>
        <authorList>
            <person name="Ma L."/>
            <person name="Liu Q."/>
            <person name="Li H."/>
            <person name="Cai W."/>
        </authorList>
    </citation>
    <scope>NUCLEOTIDE SEQUENCE</scope>
    <source>
        <strain evidence="9">Cailab_2022a</strain>
    </source>
</reference>
<dbReference type="Proteomes" id="UP001075354">
    <property type="component" value="Chromosome 11"/>
</dbReference>
<evidence type="ECO:0000256" key="1">
    <source>
        <dbReference type="ARBA" id="ARBA00008226"/>
    </source>
</evidence>
<dbReference type="GO" id="GO:0004816">
    <property type="term" value="F:asparagine-tRNA ligase activity"/>
    <property type="evidence" value="ECO:0007669"/>
    <property type="project" value="UniProtKB-EC"/>
</dbReference>
<dbReference type="InterPro" id="IPR004365">
    <property type="entry name" value="NA-bd_OB_tRNA"/>
</dbReference>
<organism evidence="9 10">
    <name type="scientific">Megalurothrips usitatus</name>
    <name type="common">bean blossom thrips</name>
    <dbReference type="NCBI Taxonomy" id="439358"/>
    <lineage>
        <taxon>Eukaryota</taxon>
        <taxon>Metazoa</taxon>
        <taxon>Ecdysozoa</taxon>
        <taxon>Arthropoda</taxon>
        <taxon>Hexapoda</taxon>
        <taxon>Insecta</taxon>
        <taxon>Pterygota</taxon>
        <taxon>Neoptera</taxon>
        <taxon>Paraneoptera</taxon>
        <taxon>Thysanoptera</taxon>
        <taxon>Terebrantia</taxon>
        <taxon>Thripoidea</taxon>
        <taxon>Thripidae</taxon>
        <taxon>Megalurothrips</taxon>
    </lineage>
</organism>
<dbReference type="NCBIfam" id="TIGR00457">
    <property type="entry name" value="asnS"/>
    <property type="match status" value="1"/>
</dbReference>
<dbReference type="EMBL" id="JAPTSV010000011">
    <property type="protein sequence ID" value="KAJ1522977.1"/>
    <property type="molecule type" value="Genomic_DNA"/>
</dbReference>
<dbReference type="InterPro" id="IPR004522">
    <property type="entry name" value="Asn-tRNA-ligase"/>
</dbReference>